<dbReference type="AlphaFoldDB" id="A0A5D0MGQ6"/>
<dbReference type="InterPro" id="IPR029063">
    <property type="entry name" value="SAM-dependent_MTases_sf"/>
</dbReference>
<dbReference type="EMBL" id="VSIX01000032">
    <property type="protein sequence ID" value="TYB31592.1"/>
    <property type="molecule type" value="Genomic_DNA"/>
</dbReference>
<protein>
    <submittedName>
        <fullName evidence="2">Class I SAM-dependent methyltransferase</fullName>
    </submittedName>
</protein>
<name>A0A5D0MGQ6_9BACT</name>
<sequence length="243" mass="28420">MINDIKDAFGHYFMDIYKERDVYGLVIERDDGYIDVDTYDYFAGYQFWPKRQKKIIKYIKGKVLDIGCGPGSHLLELKDRNYDVAGIDTSQLSVQICKKRGLKNIYPVALNSLDSKIGIFDTFLMLGNNFGLMKNEKKAREYLKKLSKVSNPEAVIIAETMDPYKTTNKFHKRYHKKNRENGRLAGQLRVRARYKIYKTNWMEYLLVSKGEMKKIIKNTDWKIDRFINSIVGPGYIAVLKKKK</sequence>
<keyword evidence="3" id="KW-1185">Reference proteome</keyword>
<dbReference type="Gene3D" id="3.40.50.150">
    <property type="entry name" value="Vaccinia Virus protein VP39"/>
    <property type="match status" value="1"/>
</dbReference>
<reference evidence="2" key="1">
    <citation type="submission" date="2019-08" db="EMBL/GenBank/DDBJ databases">
        <title>Genomic characterization of a novel candidate phylum (ARYD3) from a high temperature, high salinity tertiary oil reservoir in north central Oklahoma, USA.</title>
        <authorList>
            <person name="Youssef N.H."/>
            <person name="Yadav A."/>
            <person name="Elshahed M.S."/>
        </authorList>
    </citation>
    <scope>NUCLEOTIDE SEQUENCE [LARGE SCALE GENOMIC DNA]</scope>
    <source>
        <strain evidence="2">ARYD3</strain>
    </source>
</reference>
<dbReference type="GO" id="GO:0008168">
    <property type="term" value="F:methyltransferase activity"/>
    <property type="evidence" value="ECO:0007669"/>
    <property type="project" value="UniProtKB-KW"/>
</dbReference>
<comment type="caution">
    <text evidence="2">The sequence shown here is derived from an EMBL/GenBank/DDBJ whole genome shotgun (WGS) entry which is preliminary data.</text>
</comment>
<keyword evidence="2" id="KW-0808">Transferase</keyword>
<feature type="domain" description="Methyltransferase" evidence="1">
    <location>
        <begin position="63"/>
        <end position="152"/>
    </location>
</feature>
<dbReference type="InterPro" id="IPR041698">
    <property type="entry name" value="Methyltransf_25"/>
</dbReference>
<organism evidence="2 3">
    <name type="scientific">Candidatus Mcinerneyibacterium aminivorans</name>
    <dbReference type="NCBI Taxonomy" id="2703815"/>
    <lineage>
        <taxon>Bacteria</taxon>
        <taxon>Candidatus Macinerneyibacteriota</taxon>
        <taxon>Candidatus Mcinerneyibacteria</taxon>
        <taxon>Candidatus Mcinerneyibacteriales</taxon>
        <taxon>Candidatus Mcinerneyibacteriaceae</taxon>
        <taxon>Candidatus Mcinerneyibacterium</taxon>
    </lineage>
</organism>
<dbReference type="Proteomes" id="UP000324143">
    <property type="component" value="Unassembled WGS sequence"/>
</dbReference>
<keyword evidence="2" id="KW-0489">Methyltransferase</keyword>
<accession>A0A5D0MGQ6</accession>
<proteinExistence type="predicted"/>
<evidence type="ECO:0000313" key="3">
    <source>
        <dbReference type="Proteomes" id="UP000324143"/>
    </source>
</evidence>
<dbReference type="Pfam" id="PF13649">
    <property type="entry name" value="Methyltransf_25"/>
    <property type="match status" value="1"/>
</dbReference>
<gene>
    <name evidence="2" type="ORF">FXF47_03070</name>
</gene>
<dbReference type="GO" id="GO:0032259">
    <property type="term" value="P:methylation"/>
    <property type="evidence" value="ECO:0007669"/>
    <property type="project" value="UniProtKB-KW"/>
</dbReference>
<dbReference type="SUPFAM" id="SSF53335">
    <property type="entry name" value="S-adenosyl-L-methionine-dependent methyltransferases"/>
    <property type="match status" value="1"/>
</dbReference>
<evidence type="ECO:0000313" key="2">
    <source>
        <dbReference type="EMBL" id="TYB31592.1"/>
    </source>
</evidence>
<evidence type="ECO:0000259" key="1">
    <source>
        <dbReference type="Pfam" id="PF13649"/>
    </source>
</evidence>